<reference evidence="5 6" key="1">
    <citation type="submission" date="2020-06" db="EMBL/GenBank/DDBJ databases">
        <authorList>
            <person name="Li R."/>
            <person name="Bekaert M."/>
        </authorList>
    </citation>
    <scope>NUCLEOTIDE SEQUENCE [LARGE SCALE GENOMIC DNA]</scope>
    <source>
        <strain evidence="6">wild</strain>
    </source>
</reference>
<gene>
    <name evidence="5" type="ORF">MCOR_38671</name>
</gene>
<evidence type="ECO:0000256" key="3">
    <source>
        <dbReference type="ARBA" id="ARBA00023128"/>
    </source>
</evidence>
<comment type="subcellular location">
    <subcellularLocation>
        <location evidence="1">Mitochondrion</location>
    </subcellularLocation>
</comment>
<name>A0A6J8D8A6_MYTCO</name>
<dbReference type="GO" id="GO:0005762">
    <property type="term" value="C:mitochondrial large ribosomal subunit"/>
    <property type="evidence" value="ECO:0007669"/>
    <property type="project" value="TreeGrafter"/>
</dbReference>
<evidence type="ECO:0000256" key="4">
    <source>
        <dbReference type="ARBA" id="ARBA00023274"/>
    </source>
</evidence>
<evidence type="ECO:0000256" key="2">
    <source>
        <dbReference type="ARBA" id="ARBA00022980"/>
    </source>
</evidence>
<dbReference type="OrthoDB" id="6041973at2759"/>
<proteinExistence type="predicted"/>
<keyword evidence="4" id="KW-0687">Ribonucleoprotein</keyword>
<dbReference type="EMBL" id="CACVKT020007048">
    <property type="protein sequence ID" value="CAC5404938.1"/>
    <property type="molecule type" value="Genomic_DNA"/>
</dbReference>
<organism evidence="5 6">
    <name type="scientific">Mytilus coruscus</name>
    <name type="common">Sea mussel</name>
    <dbReference type="NCBI Taxonomy" id="42192"/>
    <lineage>
        <taxon>Eukaryota</taxon>
        <taxon>Metazoa</taxon>
        <taxon>Spiralia</taxon>
        <taxon>Lophotrochozoa</taxon>
        <taxon>Mollusca</taxon>
        <taxon>Bivalvia</taxon>
        <taxon>Autobranchia</taxon>
        <taxon>Pteriomorphia</taxon>
        <taxon>Mytilida</taxon>
        <taxon>Mytiloidea</taxon>
        <taxon>Mytilidae</taxon>
        <taxon>Mytilinae</taxon>
        <taxon>Mytilus</taxon>
    </lineage>
</organism>
<keyword evidence="6" id="KW-1185">Reference proteome</keyword>
<keyword evidence="2" id="KW-0689">Ribosomal protein</keyword>
<dbReference type="Pfam" id="PF07147">
    <property type="entry name" value="PDCD9"/>
    <property type="match status" value="1"/>
</dbReference>
<dbReference type="PANTHER" id="PTHR13014:SF3">
    <property type="entry name" value="LARGE RIBOSOMAL SUBUNIT PROTEIN ML65"/>
    <property type="match status" value="1"/>
</dbReference>
<dbReference type="InterPro" id="IPR010793">
    <property type="entry name" value="Ribosomal_mL37/mL65"/>
</dbReference>
<dbReference type="Proteomes" id="UP000507470">
    <property type="component" value="Unassembled WGS sequence"/>
</dbReference>
<evidence type="ECO:0000313" key="6">
    <source>
        <dbReference type="Proteomes" id="UP000507470"/>
    </source>
</evidence>
<evidence type="ECO:0000313" key="5">
    <source>
        <dbReference type="EMBL" id="CAC5404938.1"/>
    </source>
</evidence>
<sequence>MAISTTRSRLFSLFDKIRYRRFISRSNQSSALQKTEEQDNDLHYPPIKPKYPPGEWGGMDRDIAWTWHEEGETWKSMASVEERLSFLATKESKYGSKLWKYNSIQANTGLSDYQQDKTKTVLINDAPDVVKNIDIDIENEFKDIRNILQDKLLEEQEFLVQHLGKMYDPKKPEALNTKLIQSLVFDLVTVLSTEYEHLFNLQFDPEVEISAYWDRYGVPPMKPWRNYEKAKTDYSIPTWPLPKKYFQNYSKYQSESKLSCQLRTSNPLPEFLPRDDIKCTSEPYPECRLWPNVLGTPNAWVKPKCDPGYLPQDPYQFVNLSFIPRNISYCQYLEKNLGEEIASESLKYFGMNTAFISTVAQAYNQGFSTFVDITYPFTTQTIMTDGRLFSIYSYQLNTLHLWKGDDANPLRNICFLQDSLPLYDVIENGQLKGFNDDTFKALMRCFVLKPVDRGCELRPTIPQDSPDRMQREIPKYVEEVIIEKEVTYDES</sequence>
<dbReference type="AlphaFoldDB" id="A0A6J8D8A6"/>
<keyword evidence="3" id="KW-0496">Mitochondrion</keyword>
<dbReference type="GO" id="GO:0003735">
    <property type="term" value="F:structural constituent of ribosome"/>
    <property type="evidence" value="ECO:0007669"/>
    <property type="project" value="InterPro"/>
</dbReference>
<dbReference type="InterPro" id="IPR039982">
    <property type="entry name" value="Ribosomal_mL65"/>
</dbReference>
<evidence type="ECO:0000256" key="1">
    <source>
        <dbReference type="ARBA" id="ARBA00004173"/>
    </source>
</evidence>
<protein>
    <submittedName>
        <fullName evidence="5">MRPS30</fullName>
    </submittedName>
</protein>
<dbReference type="GO" id="GO:0006412">
    <property type="term" value="P:translation"/>
    <property type="evidence" value="ECO:0007669"/>
    <property type="project" value="InterPro"/>
</dbReference>
<accession>A0A6J8D8A6</accession>
<dbReference type="PANTHER" id="PTHR13014">
    <property type="entry name" value="MITOCHONDRIAL 28S RIBOSOMAL PROTEIN S30/P52 PRO-APOTOTIC PROTEIN"/>
    <property type="match status" value="1"/>
</dbReference>